<evidence type="ECO:0000256" key="1">
    <source>
        <dbReference type="ARBA" id="ARBA00005234"/>
    </source>
</evidence>
<evidence type="ECO:0000313" key="6">
    <source>
        <dbReference type="RefSeq" id="XP_065651722.1"/>
    </source>
</evidence>
<dbReference type="InterPro" id="IPR038765">
    <property type="entry name" value="Papain-like_cys_pep_sf"/>
</dbReference>
<protein>
    <submittedName>
        <fullName evidence="6">Uncharacterized protein LOC136079611 isoform X1</fullName>
    </submittedName>
</protein>
<reference evidence="6" key="1">
    <citation type="submission" date="2025-08" db="UniProtKB">
        <authorList>
            <consortium name="RefSeq"/>
        </authorList>
    </citation>
    <scope>IDENTIFICATION</scope>
</reference>
<keyword evidence="2" id="KW-0645">Protease</keyword>
<dbReference type="PROSITE" id="PS50600">
    <property type="entry name" value="ULP_PROTEASE"/>
    <property type="match status" value="1"/>
</dbReference>
<evidence type="ECO:0000256" key="2">
    <source>
        <dbReference type="ARBA" id="ARBA00022670"/>
    </source>
</evidence>
<dbReference type="Proteomes" id="UP001652625">
    <property type="component" value="Chromosome 04"/>
</dbReference>
<name>A0ABM4BRF7_HYDVU</name>
<feature type="domain" description="Ubiquitin-like protease family profile" evidence="4">
    <location>
        <begin position="266"/>
        <end position="427"/>
    </location>
</feature>
<dbReference type="InterPro" id="IPR003653">
    <property type="entry name" value="Peptidase_C48_C"/>
</dbReference>
<comment type="similarity">
    <text evidence="1">Belongs to the peptidase C48 family.</text>
</comment>
<dbReference type="SUPFAM" id="SSF54001">
    <property type="entry name" value="Cysteine proteinases"/>
    <property type="match status" value="1"/>
</dbReference>
<gene>
    <name evidence="6" type="primary">LOC136079611</name>
</gene>
<accession>A0ABM4BRF7</accession>
<keyword evidence="5" id="KW-1185">Reference proteome</keyword>
<sequence>MLISDDCVLKCSSDEYTVKSQSKDIMYKVDILQDTCKESSCSHLCINPACIGLCEHLYQCNCSDNFNLCKHIHKLQSFLLKIKKNNIKEPSLAVVSEDVQMMKKPQVFDNEAERFKKNVDELCSLVNNPMIISLQLPSINRQLEDMIRQAKAIKGINSIDIPMKATLQTQPLNFAPNKKLDKQWQPNKFRKTRKDKRKRKIRPYHYPEQHQKKEIVLKMFQKNVDIIHNEEITIICDDIKTSDFTSTLVRHGPRQLSFISLLTLENRISSDLLQKFRKNNIQFQKGWLQDEVIGSFLHCLEKRFSFMKYCGPTEALALSYSRSIKLLWKDVDTEKIDQVFIPFNPTNSHWILIHLKVKTEEITVIDPLASNILLNNISHKKSIAVAKEIYKRKFNILNPNVISTQSHCLQNDSYNCGVYVCYYALQLCEGRVYNVAYLCDISSSYLGVYQFYSDGLHSC</sequence>
<dbReference type="GeneID" id="136079611"/>
<dbReference type="Pfam" id="PF02902">
    <property type="entry name" value="Peptidase_C48"/>
    <property type="match status" value="1"/>
</dbReference>
<proteinExistence type="inferred from homology"/>
<keyword evidence="3" id="KW-0378">Hydrolase</keyword>
<dbReference type="RefSeq" id="XP_065651722.1">
    <property type="nucleotide sequence ID" value="XM_065795650.1"/>
</dbReference>
<evidence type="ECO:0000259" key="4">
    <source>
        <dbReference type="PROSITE" id="PS50600"/>
    </source>
</evidence>
<evidence type="ECO:0000256" key="3">
    <source>
        <dbReference type="ARBA" id="ARBA00022801"/>
    </source>
</evidence>
<organism evidence="5 6">
    <name type="scientific">Hydra vulgaris</name>
    <name type="common">Hydra</name>
    <name type="synonym">Hydra attenuata</name>
    <dbReference type="NCBI Taxonomy" id="6087"/>
    <lineage>
        <taxon>Eukaryota</taxon>
        <taxon>Metazoa</taxon>
        <taxon>Cnidaria</taxon>
        <taxon>Hydrozoa</taxon>
        <taxon>Hydroidolina</taxon>
        <taxon>Anthoathecata</taxon>
        <taxon>Aplanulata</taxon>
        <taxon>Hydridae</taxon>
        <taxon>Hydra</taxon>
    </lineage>
</organism>
<dbReference type="Gene3D" id="3.40.395.10">
    <property type="entry name" value="Adenoviral Proteinase, Chain A"/>
    <property type="match status" value="1"/>
</dbReference>
<evidence type="ECO:0000313" key="5">
    <source>
        <dbReference type="Proteomes" id="UP001652625"/>
    </source>
</evidence>